<dbReference type="InterPro" id="IPR018765">
    <property type="entry name" value="DUF2341"/>
</dbReference>
<keyword evidence="1" id="KW-0472">Membrane</keyword>
<dbReference type="STRING" id="579137.Metvu_0991"/>
<dbReference type="eggNOG" id="arCOG06661">
    <property type="taxonomic scope" value="Archaea"/>
</dbReference>
<feature type="transmembrane region" description="Helical" evidence="1">
    <location>
        <begin position="388"/>
        <end position="409"/>
    </location>
</feature>
<dbReference type="Proteomes" id="UP000002063">
    <property type="component" value="Chromosome"/>
</dbReference>
<keyword evidence="1" id="KW-0812">Transmembrane</keyword>
<dbReference type="RefSeq" id="WP_015733069.1">
    <property type="nucleotide sequence ID" value="NC_013407.1"/>
</dbReference>
<dbReference type="EMBL" id="CP001787">
    <property type="protein sequence ID" value="ACX72849.1"/>
    <property type="molecule type" value="Genomic_DNA"/>
</dbReference>
<accession>C9RGZ7</accession>
<dbReference type="PANTHER" id="PTHR36194:SF1">
    <property type="entry name" value="S-LAYER-LIKE PROTEIN"/>
    <property type="match status" value="1"/>
</dbReference>
<keyword evidence="5" id="KW-1185">Reference proteome</keyword>
<dbReference type="OrthoDB" id="101984at2157"/>
<gene>
    <name evidence="4" type="ordered locus">Metvu_0991</name>
</gene>
<dbReference type="Pfam" id="PF10102">
    <property type="entry name" value="DUF2341"/>
    <property type="match status" value="1"/>
</dbReference>
<protein>
    <submittedName>
        <fullName evidence="4">PEGA domain protein</fullName>
    </submittedName>
</protein>
<name>C9RGZ7_METVM</name>
<dbReference type="Pfam" id="PF08308">
    <property type="entry name" value="PEGA"/>
    <property type="match status" value="1"/>
</dbReference>
<dbReference type="PANTHER" id="PTHR36194">
    <property type="entry name" value="S-LAYER-LIKE PROTEIN"/>
    <property type="match status" value="1"/>
</dbReference>
<sequence length="431" mass="48927">MNLKYLILGILLVSLGFVYAETMPYWIEDYGDGYNLWVKIPYIPANGDTVVYVEKDSDYKPDGDKVFEFFDDFDGSELDRSKWGVAGSPSYYVSGGNLILSYAESPNYIYSKFLLPKNYIIETKYDNSDGDHDMRIGINLDISDSNYVQCLLPWEGGDSRIDPIKNGIWDGWHYKTGMPYLYGTNQRVTIKVTEDIIKSVIINNNQILTDLTVDRFGNYFCLTKDTDDTVYIDYIFVRKYADKEPTTTISKINNNLYKITIHNPNSYSLKDFQVKVPNPSFITSKFEGLKITDKNPLQSNASSTSTSTTSIKSKLATIYIESEPSDANVFINGEYKGITPLKLQLEEGTYNIKIKKDGYNEYVEKITLKPGDSKEISVGLAKEDNNNIILIISAVFGSLIVVGGGAYIINKRNKDKKKKEVMDELEDLLRR</sequence>
<evidence type="ECO:0000313" key="4">
    <source>
        <dbReference type="EMBL" id="ACX72849.1"/>
    </source>
</evidence>
<evidence type="ECO:0000259" key="3">
    <source>
        <dbReference type="Pfam" id="PF10102"/>
    </source>
</evidence>
<organism evidence="4 5">
    <name type="scientific">Methanocaldococcus vulcanius (strain ATCC 700851 / DSM 12094 / M7)</name>
    <name type="common">Methanococcus vulcanius</name>
    <dbReference type="NCBI Taxonomy" id="579137"/>
    <lineage>
        <taxon>Archaea</taxon>
        <taxon>Methanobacteriati</taxon>
        <taxon>Methanobacteriota</taxon>
        <taxon>Methanomada group</taxon>
        <taxon>Methanococci</taxon>
        <taxon>Methanococcales</taxon>
        <taxon>Methanocaldococcaceae</taxon>
        <taxon>Methanocaldococcus</taxon>
    </lineage>
</organism>
<dbReference type="KEGG" id="mvu:Metvu_0991"/>
<feature type="domain" description="PEGA" evidence="2">
    <location>
        <begin position="316"/>
        <end position="382"/>
    </location>
</feature>
<dbReference type="GeneID" id="8513328"/>
<dbReference type="InterPro" id="IPR013229">
    <property type="entry name" value="PEGA"/>
</dbReference>
<evidence type="ECO:0000256" key="1">
    <source>
        <dbReference type="SAM" id="Phobius"/>
    </source>
</evidence>
<dbReference type="AlphaFoldDB" id="C9RGZ7"/>
<evidence type="ECO:0000259" key="2">
    <source>
        <dbReference type="Pfam" id="PF08308"/>
    </source>
</evidence>
<reference evidence="4" key="1">
    <citation type="submission" date="2009-10" db="EMBL/GenBank/DDBJ databases">
        <title>Complete sequence of chromosome of Methanocaldococcus vulcanius M7.</title>
        <authorList>
            <consortium name="US DOE Joint Genome Institute"/>
            <person name="Lucas S."/>
            <person name="Copeland A."/>
            <person name="Lapidus A."/>
            <person name="Glavina del Rio T."/>
            <person name="Dalin E."/>
            <person name="Tice H."/>
            <person name="Bruce D."/>
            <person name="Goodwin L."/>
            <person name="Pitluck S."/>
            <person name="Lcollab F.I."/>
            <person name="Brettin T."/>
            <person name="Detter J.C."/>
            <person name="Han C."/>
            <person name="Tapia R."/>
            <person name="Kuske C.R."/>
            <person name="Schmutz J."/>
            <person name="Larimer F."/>
            <person name="Land M."/>
            <person name="Hauser L."/>
            <person name="Kyrpides N."/>
            <person name="Ovchinikova G."/>
            <person name="Sieprawska-Lupa M."/>
            <person name="Whitman W.B."/>
            <person name="Woyke T."/>
        </authorList>
    </citation>
    <scope>NUCLEOTIDE SEQUENCE [LARGE SCALE GENOMIC DNA]</scope>
    <source>
        <strain evidence="4">M7</strain>
    </source>
</reference>
<proteinExistence type="predicted"/>
<dbReference type="HOGENOM" id="CLU_635562_0_0_2"/>
<dbReference type="eggNOG" id="arCOG03512">
    <property type="taxonomic scope" value="Archaea"/>
</dbReference>
<evidence type="ECO:0000313" key="5">
    <source>
        <dbReference type="Proteomes" id="UP000002063"/>
    </source>
</evidence>
<feature type="domain" description="DUF2341" evidence="3">
    <location>
        <begin position="21"/>
        <end position="84"/>
    </location>
</feature>
<keyword evidence="1" id="KW-1133">Transmembrane helix</keyword>